<gene>
    <name evidence="8" type="ORF">SAMN02745220_02388</name>
</gene>
<dbReference type="Gene3D" id="3.40.640.10">
    <property type="entry name" value="Type I PLP-dependent aspartate aminotransferase-like (Major domain)"/>
    <property type="match status" value="1"/>
</dbReference>
<evidence type="ECO:0000256" key="4">
    <source>
        <dbReference type="ARBA" id="ARBA00022898"/>
    </source>
</evidence>
<keyword evidence="9" id="KW-1185">Reference proteome</keyword>
<keyword evidence="3" id="KW-0210">Decarboxylase</keyword>
<reference evidence="8 9" key="1">
    <citation type="submission" date="2016-12" db="EMBL/GenBank/DDBJ databases">
        <authorList>
            <person name="Song W.-J."/>
            <person name="Kurnit D.M."/>
        </authorList>
    </citation>
    <scope>NUCLEOTIDE SEQUENCE [LARGE SCALE GENOMIC DNA]</scope>
    <source>
        <strain evidence="8 9">DSM 18488</strain>
    </source>
</reference>
<dbReference type="Gene3D" id="3.90.1150.170">
    <property type="match status" value="1"/>
</dbReference>
<keyword evidence="5 7" id="KW-0456">Lyase</keyword>
<protein>
    <submittedName>
        <fullName evidence="8">Sulfinoalanine decarboxylase</fullName>
    </submittedName>
</protein>
<feature type="modified residue" description="N6-(pyridoxal phosphate)lysine" evidence="6">
    <location>
        <position position="290"/>
    </location>
</feature>
<evidence type="ECO:0000313" key="8">
    <source>
        <dbReference type="EMBL" id="SHO48591.1"/>
    </source>
</evidence>
<dbReference type="AlphaFoldDB" id="A0A1M7Y7N1"/>
<evidence type="ECO:0000256" key="3">
    <source>
        <dbReference type="ARBA" id="ARBA00022793"/>
    </source>
</evidence>
<name>A0A1M7Y7N1_9BACT</name>
<dbReference type="RefSeq" id="WP_073613678.1">
    <property type="nucleotide sequence ID" value="NZ_FRFE01000010.1"/>
</dbReference>
<dbReference type="GO" id="GO:0005737">
    <property type="term" value="C:cytoplasm"/>
    <property type="evidence" value="ECO:0007669"/>
    <property type="project" value="TreeGrafter"/>
</dbReference>
<evidence type="ECO:0000313" key="9">
    <source>
        <dbReference type="Proteomes" id="UP000184603"/>
    </source>
</evidence>
<dbReference type="OrthoDB" id="9803665at2"/>
<evidence type="ECO:0000256" key="1">
    <source>
        <dbReference type="ARBA" id="ARBA00001933"/>
    </source>
</evidence>
<dbReference type="PANTHER" id="PTHR45677">
    <property type="entry name" value="GLUTAMATE DECARBOXYLASE-RELATED"/>
    <property type="match status" value="1"/>
</dbReference>
<dbReference type="GO" id="GO:0016831">
    <property type="term" value="F:carboxy-lyase activity"/>
    <property type="evidence" value="ECO:0007669"/>
    <property type="project" value="UniProtKB-KW"/>
</dbReference>
<dbReference type="SUPFAM" id="SSF53383">
    <property type="entry name" value="PLP-dependent transferases"/>
    <property type="match status" value="1"/>
</dbReference>
<dbReference type="GO" id="GO:0030170">
    <property type="term" value="F:pyridoxal phosphate binding"/>
    <property type="evidence" value="ECO:0007669"/>
    <property type="project" value="InterPro"/>
</dbReference>
<dbReference type="EMBL" id="FRFE01000010">
    <property type="protein sequence ID" value="SHO48591.1"/>
    <property type="molecule type" value="Genomic_DNA"/>
</dbReference>
<sequence length="468" mass="52239">MVSETDLFRRLFDVLEQHSREQNCGNFLQYHSPAELTALLDLDRENTEGDWDPIFSWISQYLEYGVKTSHPSFVNRMWAGANPPSILGDIVVAATNTSACTYESAPVSTLFEKYMIEQMLELVGFKNGEGQMTTGSSNANMIAMMCARNLACEQVKQRGLFAQRELFAFVNNDAHYSMDKAANILGLGSEHLVKVEVNERGEMEPVALKAAIEQVVGAGGVPFFVAATEGTTVRGAYDPITPLLALRKKYGFWLHADGAWGGAAVMSDSLKDEFMAGLSEVDSFTCDFHKMLGSALMCNVLLINHSNRTLGAVLGGGDGSYLFRDTEDSGVRDLGTTSLQCGRRVDSLKWFLDWKYYGKTGFGKRIENYLELCKYAEECVHSYPELELVTPRVSFNICFRYKVNEEIANSFNQELRTRLYQQGLALVGIAYIGELLVMRLLITNTNVGRQEIDQFFRQLVDLGQEMAA</sequence>
<evidence type="ECO:0000256" key="7">
    <source>
        <dbReference type="RuleBase" id="RU000382"/>
    </source>
</evidence>
<comment type="cofactor">
    <cofactor evidence="1 6 7">
        <name>pyridoxal 5'-phosphate</name>
        <dbReference type="ChEBI" id="CHEBI:597326"/>
    </cofactor>
</comment>
<dbReference type="Proteomes" id="UP000184603">
    <property type="component" value="Unassembled WGS sequence"/>
</dbReference>
<evidence type="ECO:0000256" key="2">
    <source>
        <dbReference type="ARBA" id="ARBA00009533"/>
    </source>
</evidence>
<dbReference type="InterPro" id="IPR015424">
    <property type="entry name" value="PyrdxlP-dep_Trfase"/>
</dbReference>
<dbReference type="PANTHER" id="PTHR45677:SF8">
    <property type="entry name" value="CYSTEINE SULFINIC ACID DECARBOXYLASE"/>
    <property type="match status" value="1"/>
</dbReference>
<dbReference type="STRING" id="1121416.SAMN02745220_02388"/>
<dbReference type="InterPro" id="IPR015421">
    <property type="entry name" value="PyrdxlP-dep_Trfase_major"/>
</dbReference>
<organism evidence="8 9">
    <name type="scientific">Desulfopila aestuarii DSM 18488</name>
    <dbReference type="NCBI Taxonomy" id="1121416"/>
    <lineage>
        <taxon>Bacteria</taxon>
        <taxon>Pseudomonadati</taxon>
        <taxon>Thermodesulfobacteriota</taxon>
        <taxon>Desulfobulbia</taxon>
        <taxon>Desulfobulbales</taxon>
        <taxon>Desulfocapsaceae</taxon>
        <taxon>Desulfopila</taxon>
    </lineage>
</organism>
<evidence type="ECO:0000256" key="5">
    <source>
        <dbReference type="ARBA" id="ARBA00023239"/>
    </source>
</evidence>
<dbReference type="GO" id="GO:0019752">
    <property type="term" value="P:carboxylic acid metabolic process"/>
    <property type="evidence" value="ECO:0007669"/>
    <property type="project" value="InterPro"/>
</dbReference>
<keyword evidence="4 6" id="KW-0663">Pyridoxal phosphate</keyword>
<accession>A0A1M7Y7N1</accession>
<dbReference type="Pfam" id="PF00282">
    <property type="entry name" value="Pyridoxal_deC"/>
    <property type="match status" value="1"/>
</dbReference>
<evidence type="ECO:0000256" key="6">
    <source>
        <dbReference type="PIRSR" id="PIRSR602129-50"/>
    </source>
</evidence>
<proteinExistence type="inferred from homology"/>
<comment type="similarity">
    <text evidence="2 7">Belongs to the group II decarboxylase family.</text>
</comment>
<dbReference type="InterPro" id="IPR002129">
    <property type="entry name" value="PyrdxlP-dep_de-COase"/>
</dbReference>